<evidence type="ECO:0000313" key="3">
    <source>
        <dbReference type="EMBL" id="ODQ64574.1"/>
    </source>
</evidence>
<accession>A0A1E3PH85</accession>
<keyword evidence="2" id="KW-0812">Transmembrane</keyword>
<dbReference type="EMBL" id="KV454411">
    <property type="protein sequence ID" value="ODQ64574.1"/>
    <property type="molecule type" value="Genomic_DNA"/>
</dbReference>
<sequence>MLTKLLLRRNLLNATKAKPTRFNSTFSTPPKYTLNNWSNNTPKGSDWYFYGLGATVVAATIVIGSKAKSMNRRNMSMHANQIETSALDNNELRYHGVPDTSLRPPPEYTEMDSFE</sequence>
<evidence type="ECO:0000256" key="1">
    <source>
        <dbReference type="SAM" id="MobiDB-lite"/>
    </source>
</evidence>
<keyword evidence="2" id="KW-0472">Membrane</keyword>
<protein>
    <submittedName>
        <fullName evidence="3">Uncharacterized protein</fullName>
    </submittedName>
</protein>
<name>A0A1E3PH85_9ASCO</name>
<evidence type="ECO:0000313" key="4">
    <source>
        <dbReference type="Proteomes" id="UP000095009"/>
    </source>
</evidence>
<feature type="transmembrane region" description="Helical" evidence="2">
    <location>
        <begin position="47"/>
        <end position="67"/>
    </location>
</feature>
<feature type="region of interest" description="Disordered" evidence="1">
    <location>
        <begin position="87"/>
        <end position="115"/>
    </location>
</feature>
<keyword evidence="2" id="KW-1133">Transmembrane helix</keyword>
<dbReference type="AlphaFoldDB" id="A0A1E3PH85"/>
<dbReference type="Proteomes" id="UP000095009">
    <property type="component" value="Unassembled WGS sequence"/>
</dbReference>
<proteinExistence type="predicted"/>
<organism evidence="3 4">
    <name type="scientific">Nadsonia fulvescens var. elongata DSM 6958</name>
    <dbReference type="NCBI Taxonomy" id="857566"/>
    <lineage>
        <taxon>Eukaryota</taxon>
        <taxon>Fungi</taxon>
        <taxon>Dikarya</taxon>
        <taxon>Ascomycota</taxon>
        <taxon>Saccharomycotina</taxon>
        <taxon>Dipodascomycetes</taxon>
        <taxon>Dipodascales</taxon>
        <taxon>Dipodascales incertae sedis</taxon>
        <taxon>Nadsonia</taxon>
    </lineage>
</organism>
<evidence type="ECO:0000256" key="2">
    <source>
        <dbReference type="SAM" id="Phobius"/>
    </source>
</evidence>
<reference evidence="3 4" key="1">
    <citation type="journal article" date="2016" name="Proc. Natl. Acad. Sci. U.S.A.">
        <title>Comparative genomics of biotechnologically important yeasts.</title>
        <authorList>
            <person name="Riley R."/>
            <person name="Haridas S."/>
            <person name="Wolfe K.H."/>
            <person name="Lopes M.R."/>
            <person name="Hittinger C.T."/>
            <person name="Goeker M."/>
            <person name="Salamov A.A."/>
            <person name="Wisecaver J.H."/>
            <person name="Long T.M."/>
            <person name="Calvey C.H."/>
            <person name="Aerts A.L."/>
            <person name="Barry K.W."/>
            <person name="Choi C."/>
            <person name="Clum A."/>
            <person name="Coughlan A.Y."/>
            <person name="Deshpande S."/>
            <person name="Douglass A.P."/>
            <person name="Hanson S.J."/>
            <person name="Klenk H.-P."/>
            <person name="LaButti K.M."/>
            <person name="Lapidus A."/>
            <person name="Lindquist E.A."/>
            <person name="Lipzen A.M."/>
            <person name="Meier-Kolthoff J.P."/>
            <person name="Ohm R.A."/>
            <person name="Otillar R.P."/>
            <person name="Pangilinan J.L."/>
            <person name="Peng Y."/>
            <person name="Rokas A."/>
            <person name="Rosa C.A."/>
            <person name="Scheuner C."/>
            <person name="Sibirny A.A."/>
            <person name="Slot J.C."/>
            <person name="Stielow J.B."/>
            <person name="Sun H."/>
            <person name="Kurtzman C.P."/>
            <person name="Blackwell M."/>
            <person name="Grigoriev I.V."/>
            <person name="Jeffries T.W."/>
        </authorList>
    </citation>
    <scope>NUCLEOTIDE SEQUENCE [LARGE SCALE GENOMIC DNA]</scope>
    <source>
        <strain evidence="3 4">DSM 6958</strain>
    </source>
</reference>
<gene>
    <name evidence="3" type="ORF">NADFUDRAFT_52209</name>
</gene>
<keyword evidence="4" id="KW-1185">Reference proteome</keyword>